<dbReference type="EMBL" id="LFMY01000010">
    <property type="protein sequence ID" value="OKL57992.1"/>
    <property type="molecule type" value="Genomic_DNA"/>
</dbReference>
<evidence type="ECO:0000313" key="4">
    <source>
        <dbReference type="Proteomes" id="UP000214365"/>
    </source>
</evidence>
<keyword evidence="2" id="KW-1133">Transmembrane helix</keyword>
<gene>
    <name evidence="3" type="ORF">UA08_06499</name>
</gene>
<evidence type="ECO:0000313" key="3">
    <source>
        <dbReference type="EMBL" id="OKL57992.1"/>
    </source>
</evidence>
<sequence>MPQNHGFDGLQVVYGDAGLEPVPGHHSYFRHSWRPQLVKNEQAAKPRKICGLRVTTFWLVCVIAILIIGGAVAGGVGASLAIKKSSDLDTTPTKTSSIPTSSSTSSSSTTQPSTSGSSTSSTQTSTTSSATPSNICPSANGTTYTESLGSFKYQIVCNSDFGGSGKETLSSTVLSSFSDCLSMCNTMNYFQDRADVGCTYNVEGTGEQTPGTCWCLGGNKTIVSNTGNVIAVPQ</sequence>
<accession>A0A225AAS9</accession>
<dbReference type="GeneID" id="31006254"/>
<reference evidence="3 4" key="1">
    <citation type="submission" date="2015-06" db="EMBL/GenBank/DDBJ databases">
        <title>Talaromyces atroroseus IBT 11181 draft genome.</title>
        <authorList>
            <person name="Rasmussen K.B."/>
            <person name="Rasmussen S."/>
            <person name="Petersen B."/>
            <person name="Sicheritz-Ponten T."/>
            <person name="Mortensen U.H."/>
            <person name="Thrane U."/>
        </authorList>
    </citation>
    <scope>NUCLEOTIDE SEQUENCE [LARGE SCALE GENOMIC DNA]</scope>
    <source>
        <strain evidence="3 4">IBT 11181</strain>
    </source>
</reference>
<feature type="compositionally biased region" description="Low complexity" evidence="1">
    <location>
        <begin position="90"/>
        <end position="133"/>
    </location>
</feature>
<dbReference type="RefSeq" id="XP_020118113.1">
    <property type="nucleotide sequence ID" value="XM_020268783.1"/>
</dbReference>
<dbReference type="AlphaFoldDB" id="A0A225AAS9"/>
<proteinExistence type="predicted"/>
<name>A0A225AAS9_TALAT</name>
<comment type="caution">
    <text evidence="3">The sequence shown here is derived from an EMBL/GenBank/DDBJ whole genome shotgun (WGS) entry which is preliminary data.</text>
</comment>
<evidence type="ECO:0000256" key="1">
    <source>
        <dbReference type="SAM" id="MobiDB-lite"/>
    </source>
</evidence>
<dbReference type="OrthoDB" id="4508208at2759"/>
<evidence type="ECO:0008006" key="5">
    <source>
        <dbReference type="Google" id="ProtNLM"/>
    </source>
</evidence>
<evidence type="ECO:0000256" key="2">
    <source>
        <dbReference type="SAM" id="Phobius"/>
    </source>
</evidence>
<keyword evidence="2" id="KW-0812">Transmembrane</keyword>
<protein>
    <recommendedName>
        <fullName evidence="5">Apple domain-containing protein</fullName>
    </recommendedName>
</protein>
<keyword evidence="2" id="KW-0472">Membrane</keyword>
<organism evidence="3 4">
    <name type="scientific">Talaromyces atroroseus</name>
    <dbReference type="NCBI Taxonomy" id="1441469"/>
    <lineage>
        <taxon>Eukaryota</taxon>
        <taxon>Fungi</taxon>
        <taxon>Dikarya</taxon>
        <taxon>Ascomycota</taxon>
        <taxon>Pezizomycotina</taxon>
        <taxon>Eurotiomycetes</taxon>
        <taxon>Eurotiomycetidae</taxon>
        <taxon>Eurotiales</taxon>
        <taxon>Trichocomaceae</taxon>
        <taxon>Talaromyces</taxon>
        <taxon>Talaromyces sect. Trachyspermi</taxon>
    </lineage>
</organism>
<dbReference type="Proteomes" id="UP000214365">
    <property type="component" value="Unassembled WGS sequence"/>
</dbReference>
<dbReference type="STRING" id="1441469.A0A225AAS9"/>
<keyword evidence="4" id="KW-1185">Reference proteome</keyword>
<feature type="transmembrane region" description="Helical" evidence="2">
    <location>
        <begin position="57"/>
        <end position="82"/>
    </location>
</feature>
<feature type="region of interest" description="Disordered" evidence="1">
    <location>
        <begin position="87"/>
        <end position="133"/>
    </location>
</feature>